<evidence type="ECO:0000256" key="1">
    <source>
        <dbReference type="ARBA" id="ARBA00022723"/>
    </source>
</evidence>
<evidence type="ECO:0000313" key="6">
    <source>
        <dbReference type="EMBL" id="GMH65862.1"/>
    </source>
</evidence>
<dbReference type="InterPro" id="IPR001876">
    <property type="entry name" value="Znf_RanBP2"/>
</dbReference>
<evidence type="ECO:0000313" key="7">
    <source>
        <dbReference type="Proteomes" id="UP001162640"/>
    </source>
</evidence>
<feature type="domain" description="RanBP2-type" evidence="5">
    <location>
        <begin position="393"/>
        <end position="412"/>
    </location>
</feature>
<keyword evidence="1" id="KW-0479">Metal-binding</keyword>
<feature type="compositionally biased region" description="Low complexity" evidence="4">
    <location>
        <begin position="82"/>
        <end position="91"/>
    </location>
</feature>
<protein>
    <recommendedName>
        <fullName evidence="5">RanBP2-type domain-containing protein</fullName>
    </recommendedName>
</protein>
<dbReference type="EMBL" id="BLQM01000117">
    <property type="protein sequence ID" value="GMH65862.1"/>
    <property type="molecule type" value="Genomic_DNA"/>
</dbReference>
<feature type="compositionally biased region" description="Polar residues" evidence="4">
    <location>
        <begin position="365"/>
        <end position="376"/>
    </location>
</feature>
<proteinExistence type="predicted"/>
<reference evidence="7" key="1">
    <citation type="journal article" date="2023" name="Commun. Biol.">
        <title>Genome analysis of Parmales, the sister group of diatoms, reveals the evolutionary specialization of diatoms from phago-mixotrophs to photoautotrophs.</title>
        <authorList>
            <person name="Ban H."/>
            <person name="Sato S."/>
            <person name="Yoshikawa S."/>
            <person name="Yamada K."/>
            <person name="Nakamura Y."/>
            <person name="Ichinomiya M."/>
            <person name="Sato N."/>
            <person name="Blanc-Mathieu R."/>
            <person name="Endo H."/>
            <person name="Kuwata A."/>
            <person name="Ogata H."/>
        </authorList>
    </citation>
    <scope>NUCLEOTIDE SEQUENCE [LARGE SCALE GENOMIC DNA]</scope>
</reference>
<evidence type="ECO:0000256" key="3">
    <source>
        <dbReference type="ARBA" id="ARBA00022833"/>
    </source>
</evidence>
<keyword evidence="2" id="KW-0863">Zinc-finger</keyword>
<gene>
    <name evidence="6" type="ORF">TL16_g04301</name>
</gene>
<evidence type="ECO:0000259" key="5">
    <source>
        <dbReference type="PROSITE" id="PS01358"/>
    </source>
</evidence>
<sequence>MFGPSSTSVDVENATNFHSNAQGLSKTALTSSNFGQQASGNPFGSPSRSSVRKPLHDAGCTTPEGNGVGMRVTRSSSKKARTTPSSPSTLPKTRRNSLPNTSSNPLILPVNAPVTVTSGVHKSKTGSITTVSNSTYCVTFEDGSVSGNIPKGSILKSRGDGDGGVQRKITEFNNFEVVDLTGNGSGVADPTPKKRRRGQETGDGGKINGEVDNMIGNGNEKENSTNNAETTRPKSIFKSPAKIYEKRVNSTPRSTSTHRGDGGGGVRVNLYEPEVGGAGEEEDVVNDFKGLNIWDASSGSLNVKVRGKIEEWKSKYKVSAKKEEEEGKEWGEVDKLKKSNIDTGCSAAKWPKEEDIFEGSFSTVNPVTNNNTQGNENGHVPSDEEKSMKPGCWRCVMCLEENKVELVACGICKRLRARHNNSA</sequence>
<dbReference type="GO" id="GO:0008270">
    <property type="term" value="F:zinc ion binding"/>
    <property type="evidence" value="ECO:0007669"/>
    <property type="project" value="UniProtKB-KW"/>
</dbReference>
<dbReference type="Proteomes" id="UP001162640">
    <property type="component" value="Unassembled WGS sequence"/>
</dbReference>
<feature type="region of interest" description="Disordered" evidence="4">
    <location>
        <begin position="365"/>
        <end position="385"/>
    </location>
</feature>
<feature type="region of interest" description="Disordered" evidence="4">
    <location>
        <begin position="248"/>
        <end position="267"/>
    </location>
</feature>
<dbReference type="PROSITE" id="PS01358">
    <property type="entry name" value="ZF_RANBP2_1"/>
    <property type="match status" value="1"/>
</dbReference>
<feature type="compositionally biased region" description="Polar residues" evidence="4">
    <location>
        <begin position="32"/>
        <end position="49"/>
    </location>
</feature>
<accession>A0A9W7A4X2</accession>
<feature type="region of interest" description="Disordered" evidence="4">
    <location>
        <begin position="183"/>
        <end position="232"/>
    </location>
</feature>
<evidence type="ECO:0000256" key="4">
    <source>
        <dbReference type="SAM" id="MobiDB-lite"/>
    </source>
</evidence>
<comment type="caution">
    <text evidence="6">The sequence shown here is derived from an EMBL/GenBank/DDBJ whole genome shotgun (WGS) entry which is preliminary data.</text>
</comment>
<organism evidence="6 7">
    <name type="scientific">Triparma laevis f. inornata</name>
    <dbReference type="NCBI Taxonomy" id="1714386"/>
    <lineage>
        <taxon>Eukaryota</taxon>
        <taxon>Sar</taxon>
        <taxon>Stramenopiles</taxon>
        <taxon>Ochrophyta</taxon>
        <taxon>Bolidophyceae</taxon>
        <taxon>Parmales</taxon>
        <taxon>Triparmaceae</taxon>
        <taxon>Triparma</taxon>
    </lineage>
</organism>
<feature type="region of interest" description="Disordered" evidence="4">
    <location>
        <begin position="32"/>
        <end position="106"/>
    </location>
</feature>
<name>A0A9W7A4X2_9STRA</name>
<dbReference type="AlphaFoldDB" id="A0A9W7A4X2"/>
<keyword evidence="3" id="KW-0862">Zinc</keyword>
<feature type="compositionally biased region" description="Polar residues" evidence="4">
    <location>
        <begin position="96"/>
        <end position="105"/>
    </location>
</feature>
<evidence type="ECO:0000256" key="2">
    <source>
        <dbReference type="ARBA" id="ARBA00022771"/>
    </source>
</evidence>